<dbReference type="EMBL" id="JAYGIM010000001">
    <property type="protein sequence ID" value="MEA5425451.1"/>
    <property type="molecule type" value="Genomic_DNA"/>
</dbReference>
<name>A0ABU5SDW9_9BACT</name>
<keyword evidence="3" id="KW-1185">Reference proteome</keyword>
<protein>
    <recommendedName>
        <fullName evidence="1">Arm DNA-binding domain-containing protein</fullName>
    </recommendedName>
</protein>
<accession>A0ABU5SDW9</accession>
<evidence type="ECO:0000313" key="3">
    <source>
        <dbReference type="Proteomes" id="UP001302222"/>
    </source>
</evidence>
<gene>
    <name evidence="2" type="ORF">VB798_02635</name>
</gene>
<proteinExistence type="predicted"/>
<reference evidence="2 3" key="1">
    <citation type="submission" date="2023-12" db="EMBL/GenBank/DDBJ databases">
        <title>Novel species of the genus Arcicella isolated from rivers.</title>
        <authorList>
            <person name="Lu H."/>
        </authorList>
    </citation>
    <scope>NUCLEOTIDE SEQUENCE [LARGE SCALE GENOMIC DNA]</scope>
    <source>
        <strain evidence="2 3">DC25W</strain>
    </source>
</reference>
<organism evidence="2 3">
    <name type="scientific">Arcicella lustrica</name>
    <dbReference type="NCBI Taxonomy" id="2984196"/>
    <lineage>
        <taxon>Bacteria</taxon>
        <taxon>Pseudomonadati</taxon>
        <taxon>Bacteroidota</taxon>
        <taxon>Cytophagia</taxon>
        <taxon>Cytophagales</taxon>
        <taxon>Flectobacillaceae</taxon>
        <taxon>Arcicella</taxon>
    </lineage>
</organism>
<dbReference type="InterPro" id="IPR035386">
    <property type="entry name" value="Arm-DNA-bind_5"/>
</dbReference>
<evidence type="ECO:0000313" key="2">
    <source>
        <dbReference type="EMBL" id="MEA5425451.1"/>
    </source>
</evidence>
<evidence type="ECO:0000259" key="1">
    <source>
        <dbReference type="Pfam" id="PF17293"/>
    </source>
</evidence>
<sequence length="94" mass="10753">MYSINFRLRTDIVKAQKRKIYVRIKINGVSASDIATSISINPEQWDNLKQTIIGNSPLDYTNRAMLLKIESDIVELIRTNQISKTNQGFVFVHG</sequence>
<dbReference type="RefSeq" id="WP_323255665.1">
    <property type="nucleotide sequence ID" value="NZ_JAYGIM010000001.1"/>
</dbReference>
<feature type="domain" description="Arm DNA-binding" evidence="1">
    <location>
        <begin position="7"/>
        <end position="81"/>
    </location>
</feature>
<dbReference type="Proteomes" id="UP001302222">
    <property type="component" value="Unassembled WGS sequence"/>
</dbReference>
<comment type="caution">
    <text evidence="2">The sequence shown here is derived from an EMBL/GenBank/DDBJ whole genome shotgun (WGS) entry which is preliminary data.</text>
</comment>
<dbReference type="Pfam" id="PF17293">
    <property type="entry name" value="Arm-DNA-bind_5"/>
    <property type="match status" value="1"/>
</dbReference>